<dbReference type="STRING" id="400055.SAMN04490243_1032"/>
<sequence length="408" mass="45415">MEDVKIYVIGAGISGLVAAKTLSENGYHPVIIEATAGPGGRVKTDREGGSAFDHGFQVLLTAYPQAQKHLDYSELELRRFKPGAMIFENGNSCRIGDPLRDLSSLLPTLKAPVGSWSDKWKIFRLSSQLKKKSIEEIFESDEKTTLQYLKDFGFSDEIIRQFFRPFFTGIFLEGELRTSSRMFEFTFKMFSEGAAAIPAMGIGDISLQLASQAKQCSFRYMESVEQITRDHLVLAHGDPLPYDGIISTIPLNPKNGKPDLGQVQWKRCDNLYFTTKSQAIPHGVIGLVADESALVNNLYYNFSQCKSGAWLLSVTVVGNHGLDTATLEQRVREELQQHCGIEAIDLVRHYPIEKALPDLENLQYHWNADHNRILERVFTAGDYRVNGSLNAAMASGEAAALALMQQLG</sequence>
<evidence type="ECO:0000313" key="3">
    <source>
        <dbReference type="Proteomes" id="UP000199534"/>
    </source>
</evidence>
<organism evidence="2 3">
    <name type="scientific">Robiginitalea myxolifaciens</name>
    <dbReference type="NCBI Taxonomy" id="400055"/>
    <lineage>
        <taxon>Bacteria</taxon>
        <taxon>Pseudomonadati</taxon>
        <taxon>Bacteroidota</taxon>
        <taxon>Flavobacteriia</taxon>
        <taxon>Flavobacteriales</taxon>
        <taxon>Flavobacteriaceae</taxon>
        <taxon>Robiginitalea</taxon>
    </lineage>
</organism>
<name>A0A1I6G0L8_9FLAO</name>
<protein>
    <submittedName>
        <fullName evidence="2">Protoporphyrinogen oxidase</fullName>
    </submittedName>
</protein>
<dbReference type="Gene3D" id="3.50.50.60">
    <property type="entry name" value="FAD/NAD(P)-binding domain"/>
    <property type="match status" value="1"/>
</dbReference>
<gene>
    <name evidence="2" type="ORF">SAMN04490243_1032</name>
</gene>
<keyword evidence="3" id="KW-1185">Reference proteome</keyword>
<accession>A0A1I6G0L8</accession>
<dbReference type="GO" id="GO:0016491">
    <property type="term" value="F:oxidoreductase activity"/>
    <property type="evidence" value="ECO:0007669"/>
    <property type="project" value="InterPro"/>
</dbReference>
<evidence type="ECO:0000259" key="1">
    <source>
        <dbReference type="Pfam" id="PF01593"/>
    </source>
</evidence>
<feature type="domain" description="Amine oxidase" evidence="1">
    <location>
        <begin position="13"/>
        <end position="401"/>
    </location>
</feature>
<dbReference type="InterPro" id="IPR002937">
    <property type="entry name" value="Amino_oxidase"/>
</dbReference>
<dbReference type="OrthoDB" id="9767561at2"/>
<dbReference type="Proteomes" id="UP000199534">
    <property type="component" value="Unassembled WGS sequence"/>
</dbReference>
<proteinExistence type="predicted"/>
<dbReference type="AlphaFoldDB" id="A0A1I6G0L8"/>
<dbReference type="InterPro" id="IPR036188">
    <property type="entry name" value="FAD/NAD-bd_sf"/>
</dbReference>
<dbReference type="PANTHER" id="PTHR42841">
    <property type="entry name" value="AMINE OXIDASE"/>
    <property type="match status" value="1"/>
</dbReference>
<evidence type="ECO:0000313" key="2">
    <source>
        <dbReference type="EMBL" id="SFR35701.1"/>
    </source>
</evidence>
<dbReference type="SUPFAM" id="SSF51905">
    <property type="entry name" value="FAD/NAD(P)-binding domain"/>
    <property type="match status" value="1"/>
</dbReference>
<dbReference type="EMBL" id="FOYQ01000001">
    <property type="protein sequence ID" value="SFR35701.1"/>
    <property type="molecule type" value="Genomic_DNA"/>
</dbReference>
<reference evidence="2 3" key="1">
    <citation type="submission" date="2016-10" db="EMBL/GenBank/DDBJ databases">
        <authorList>
            <person name="de Groot N.N."/>
        </authorList>
    </citation>
    <scope>NUCLEOTIDE SEQUENCE [LARGE SCALE GENOMIC DNA]</scope>
    <source>
        <strain evidence="2 3">DSM 21019</strain>
    </source>
</reference>
<dbReference type="Pfam" id="PF01593">
    <property type="entry name" value="Amino_oxidase"/>
    <property type="match status" value="1"/>
</dbReference>
<dbReference type="RefSeq" id="WP_092981187.1">
    <property type="nucleotide sequence ID" value="NZ_FOYQ01000001.1"/>
</dbReference>